<reference evidence="1 2" key="1">
    <citation type="journal article" date="2024" name="Science">
        <title>Giant polyketide synthase enzymes in the biosynthesis of giant marine polyether toxins.</title>
        <authorList>
            <person name="Fallon T.R."/>
            <person name="Shende V.V."/>
            <person name="Wierzbicki I.H."/>
            <person name="Pendleton A.L."/>
            <person name="Watervoot N.F."/>
            <person name="Auber R.P."/>
            <person name="Gonzalez D.J."/>
            <person name="Wisecaver J.H."/>
            <person name="Moore B.S."/>
        </authorList>
    </citation>
    <scope>NUCLEOTIDE SEQUENCE [LARGE SCALE GENOMIC DNA]</scope>
    <source>
        <strain evidence="1 2">12B1</strain>
    </source>
</reference>
<evidence type="ECO:0000313" key="2">
    <source>
        <dbReference type="Proteomes" id="UP001515480"/>
    </source>
</evidence>
<keyword evidence="2" id="KW-1185">Reference proteome</keyword>
<proteinExistence type="predicted"/>
<comment type="caution">
    <text evidence="1">The sequence shown here is derived from an EMBL/GenBank/DDBJ whole genome shotgun (WGS) entry which is preliminary data.</text>
</comment>
<dbReference type="AlphaFoldDB" id="A0AB34J9U2"/>
<name>A0AB34J9U2_PRYPA</name>
<accession>A0AB34J9U2</accession>
<organism evidence="1 2">
    <name type="scientific">Prymnesium parvum</name>
    <name type="common">Toxic golden alga</name>
    <dbReference type="NCBI Taxonomy" id="97485"/>
    <lineage>
        <taxon>Eukaryota</taxon>
        <taxon>Haptista</taxon>
        <taxon>Haptophyta</taxon>
        <taxon>Prymnesiophyceae</taxon>
        <taxon>Prymnesiales</taxon>
        <taxon>Prymnesiaceae</taxon>
        <taxon>Prymnesium</taxon>
    </lineage>
</organism>
<sequence length="153" mass="18001">MVEHLWIRLAELREEAALEEWRRKHPLQTALLHRLRRLRIRGLLLLLLLREQPAFQRIASRASALRSWLAQTAVRWYLRGSRWVRVVPDRRWVEHLRVRELMAELEARGIGYSDCVEKEDLLEALCGPCPALPERSAKELHDDPEMAVKDACV</sequence>
<dbReference type="EMBL" id="JBGBPQ010000011">
    <property type="protein sequence ID" value="KAL1515319.1"/>
    <property type="molecule type" value="Genomic_DNA"/>
</dbReference>
<dbReference type="Proteomes" id="UP001515480">
    <property type="component" value="Unassembled WGS sequence"/>
</dbReference>
<gene>
    <name evidence="1" type="ORF">AB1Y20_001950</name>
</gene>
<evidence type="ECO:0000313" key="1">
    <source>
        <dbReference type="EMBL" id="KAL1515319.1"/>
    </source>
</evidence>
<protein>
    <submittedName>
        <fullName evidence="1">Uncharacterized protein</fullName>
    </submittedName>
</protein>